<gene>
    <name evidence="1" type="ORF">LQ567_10910</name>
</gene>
<dbReference type="Proteomes" id="UP001199816">
    <property type="component" value="Unassembled WGS sequence"/>
</dbReference>
<name>A0ABS8PQF1_9BACT</name>
<reference evidence="1 2" key="1">
    <citation type="submission" date="2021-11" db="EMBL/GenBank/DDBJ databases">
        <title>Genomic of Niabella pedocola.</title>
        <authorList>
            <person name="Wu T."/>
        </authorList>
    </citation>
    <scope>NUCLEOTIDE SEQUENCE [LARGE SCALE GENOMIC DNA]</scope>
    <source>
        <strain evidence="1 2">JCM 31011</strain>
    </source>
</reference>
<proteinExistence type="predicted"/>
<keyword evidence="2" id="KW-1185">Reference proteome</keyword>
<evidence type="ECO:0000313" key="2">
    <source>
        <dbReference type="Proteomes" id="UP001199816"/>
    </source>
</evidence>
<accession>A0ABS8PQF1</accession>
<dbReference type="RefSeq" id="WP_231004535.1">
    <property type="nucleotide sequence ID" value="NZ_JAJNEC010000005.1"/>
</dbReference>
<comment type="caution">
    <text evidence="1">The sequence shown here is derived from an EMBL/GenBank/DDBJ whole genome shotgun (WGS) entry which is preliminary data.</text>
</comment>
<organism evidence="1 2">
    <name type="scientific">Niabella pedocola</name>
    <dbReference type="NCBI Taxonomy" id="1752077"/>
    <lineage>
        <taxon>Bacteria</taxon>
        <taxon>Pseudomonadati</taxon>
        <taxon>Bacteroidota</taxon>
        <taxon>Chitinophagia</taxon>
        <taxon>Chitinophagales</taxon>
        <taxon>Chitinophagaceae</taxon>
        <taxon>Niabella</taxon>
    </lineage>
</organism>
<protein>
    <submittedName>
        <fullName evidence="1">Uncharacterized protein</fullName>
    </submittedName>
</protein>
<evidence type="ECO:0000313" key="1">
    <source>
        <dbReference type="EMBL" id="MCD2423271.1"/>
    </source>
</evidence>
<dbReference type="EMBL" id="JAJNEC010000005">
    <property type="protein sequence ID" value="MCD2423271.1"/>
    <property type="molecule type" value="Genomic_DNA"/>
</dbReference>
<sequence length="50" mass="5455">MMAYDPVADISVIFLLPYRDLSSKDRFELCLKALARAGLAARIALGLTGQ</sequence>